<evidence type="ECO:0000256" key="2">
    <source>
        <dbReference type="ARBA" id="ARBA00023125"/>
    </source>
</evidence>
<keyword evidence="3" id="KW-0804">Transcription</keyword>
<dbReference type="GO" id="GO:0003677">
    <property type="term" value="F:DNA binding"/>
    <property type="evidence" value="ECO:0007669"/>
    <property type="project" value="UniProtKB-KW"/>
</dbReference>
<dbReference type="InterPro" id="IPR001387">
    <property type="entry name" value="Cro/C1-type_HTH"/>
</dbReference>
<keyword evidence="2" id="KW-0238">DNA-binding</keyword>
<evidence type="ECO:0000256" key="4">
    <source>
        <dbReference type="SAM" id="MobiDB-lite"/>
    </source>
</evidence>
<dbReference type="RefSeq" id="WP_236117791.1">
    <property type="nucleotide sequence ID" value="NZ_JAKGSI010000001.1"/>
</dbReference>
<evidence type="ECO:0000313" key="6">
    <source>
        <dbReference type="EMBL" id="MCF4006012.1"/>
    </source>
</evidence>
<dbReference type="SMART" id="SM00530">
    <property type="entry name" value="HTH_XRE"/>
    <property type="match status" value="1"/>
</dbReference>
<dbReference type="GO" id="GO:0005829">
    <property type="term" value="C:cytosol"/>
    <property type="evidence" value="ECO:0007669"/>
    <property type="project" value="TreeGrafter"/>
</dbReference>
<evidence type="ECO:0000313" key="7">
    <source>
        <dbReference type="Proteomes" id="UP001139336"/>
    </source>
</evidence>
<dbReference type="InterPro" id="IPR050807">
    <property type="entry name" value="TransReg_Diox_bact_type"/>
</dbReference>
<keyword evidence="1" id="KW-0805">Transcription regulation</keyword>
<name>A0A9X1QMG4_9CORY</name>
<dbReference type="PROSITE" id="PS50943">
    <property type="entry name" value="HTH_CROC1"/>
    <property type="match status" value="1"/>
</dbReference>
<dbReference type="SUPFAM" id="SSF47413">
    <property type="entry name" value="lambda repressor-like DNA-binding domains"/>
    <property type="match status" value="1"/>
</dbReference>
<keyword evidence="7" id="KW-1185">Reference proteome</keyword>
<dbReference type="CDD" id="cd00093">
    <property type="entry name" value="HTH_XRE"/>
    <property type="match status" value="1"/>
</dbReference>
<comment type="caution">
    <text evidence="6">The sequence shown here is derived from an EMBL/GenBank/DDBJ whole genome shotgun (WGS) entry which is preliminary data.</text>
</comment>
<dbReference type="PANTHER" id="PTHR46797">
    <property type="entry name" value="HTH-TYPE TRANSCRIPTIONAL REGULATOR"/>
    <property type="match status" value="1"/>
</dbReference>
<dbReference type="GO" id="GO:0003700">
    <property type="term" value="F:DNA-binding transcription factor activity"/>
    <property type="evidence" value="ECO:0007669"/>
    <property type="project" value="TreeGrafter"/>
</dbReference>
<dbReference type="Proteomes" id="UP001139336">
    <property type="component" value="Unassembled WGS sequence"/>
</dbReference>
<feature type="domain" description="HTH cro/C1-type" evidence="5">
    <location>
        <begin position="14"/>
        <end position="73"/>
    </location>
</feature>
<dbReference type="AlphaFoldDB" id="A0A9X1QMG4"/>
<protein>
    <submittedName>
        <fullName evidence="6">Helix-turn-helix domain-containing protein</fullName>
    </submittedName>
</protein>
<gene>
    <name evidence="6" type="ORF">L1O03_02315</name>
</gene>
<evidence type="ECO:0000259" key="5">
    <source>
        <dbReference type="PROSITE" id="PS50943"/>
    </source>
</evidence>
<reference evidence="6" key="1">
    <citation type="submission" date="2022-01" db="EMBL/GenBank/DDBJ databases">
        <title>Corynebacterium sp. nov isolated from isolated from the feces of the greater white-fronted geese (Anser albifrons) at Poyang Lake, PR China.</title>
        <authorList>
            <person name="Liu Q."/>
        </authorList>
    </citation>
    <scope>NUCLEOTIDE SEQUENCE</scope>
    <source>
        <strain evidence="6">JCM 32435</strain>
    </source>
</reference>
<accession>A0A9X1QMG4</accession>
<organism evidence="6 7">
    <name type="scientific">Corynebacterium uropygiale</name>
    <dbReference type="NCBI Taxonomy" id="1775911"/>
    <lineage>
        <taxon>Bacteria</taxon>
        <taxon>Bacillati</taxon>
        <taxon>Actinomycetota</taxon>
        <taxon>Actinomycetes</taxon>
        <taxon>Mycobacteriales</taxon>
        <taxon>Corynebacteriaceae</taxon>
        <taxon>Corynebacterium</taxon>
    </lineage>
</organism>
<feature type="region of interest" description="Disordered" evidence="4">
    <location>
        <begin position="121"/>
        <end position="141"/>
    </location>
</feature>
<dbReference type="InterPro" id="IPR010982">
    <property type="entry name" value="Lambda_DNA-bd_dom_sf"/>
</dbReference>
<dbReference type="EMBL" id="JAKGSI010000001">
    <property type="protein sequence ID" value="MCF4006012.1"/>
    <property type="molecule type" value="Genomic_DNA"/>
</dbReference>
<sequence>MRWQSYGRRLGENIRYLRKLRGLSQEELADLSHLSRNQISNLERNDNNGRGPSNPNLATIYQIARGLGVLPFLLLPAGASPVEKLCPDIGPEQPLDFHWPGMSITAHEEFAAWMERYDGEPEARRAIPSSRENSAGVEKKR</sequence>
<dbReference type="Gene3D" id="1.10.260.40">
    <property type="entry name" value="lambda repressor-like DNA-binding domains"/>
    <property type="match status" value="1"/>
</dbReference>
<dbReference type="Pfam" id="PF01381">
    <property type="entry name" value="HTH_3"/>
    <property type="match status" value="1"/>
</dbReference>
<evidence type="ECO:0000256" key="1">
    <source>
        <dbReference type="ARBA" id="ARBA00023015"/>
    </source>
</evidence>
<dbReference type="PANTHER" id="PTHR46797:SF23">
    <property type="entry name" value="HTH-TYPE TRANSCRIPTIONAL REGULATOR SUTR"/>
    <property type="match status" value="1"/>
</dbReference>
<proteinExistence type="predicted"/>
<evidence type="ECO:0000256" key="3">
    <source>
        <dbReference type="ARBA" id="ARBA00023163"/>
    </source>
</evidence>